<dbReference type="InterPro" id="IPR029063">
    <property type="entry name" value="SAM-dependent_MTases_sf"/>
</dbReference>
<dbReference type="GO" id="GO:0008171">
    <property type="term" value="F:O-methyltransferase activity"/>
    <property type="evidence" value="ECO:0007669"/>
    <property type="project" value="InterPro"/>
</dbReference>
<keyword evidence="1" id="KW-0489">Methyltransferase</keyword>
<evidence type="ECO:0000259" key="4">
    <source>
        <dbReference type="Pfam" id="PF00891"/>
    </source>
</evidence>
<proteinExistence type="predicted"/>
<keyword evidence="2" id="KW-0808">Transferase</keyword>
<evidence type="ECO:0000313" key="5">
    <source>
        <dbReference type="EMBL" id="TQE09502.1"/>
    </source>
</evidence>
<dbReference type="GO" id="GO:0032259">
    <property type="term" value="P:methylation"/>
    <property type="evidence" value="ECO:0007669"/>
    <property type="project" value="UniProtKB-KW"/>
</dbReference>
<sequence length="129" mass="14089">MTCDSNSVVPAEIKSCKGLETIVDVGGGNGILLRLLVEAYPWIRGINFDLSLVVSVSPECDRVENVAGDMFDCVPKADAVITNGVLHDWGDDDCIRILKKCREAVPKDTGKVIIIDAVIDEKMRKKTRS</sequence>
<reference evidence="5 6" key="1">
    <citation type="journal article" date="2019" name="G3 (Bethesda)">
        <title>Sequencing of a Wild Apple (Malus baccata) Genome Unravels the Differences Between Cultivated and Wild Apple Species Regarding Disease Resistance and Cold Tolerance.</title>
        <authorList>
            <person name="Chen X."/>
        </authorList>
    </citation>
    <scope>NUCLEOTIDE SEQUENCE [LARGE SCALE GENOMIC DNA]</scope>
    <source>
        <strain evidence="6">cv. Shandingzi</strain>
        <tissue evidence="5">Leaves</tissue>
    </source>
</reference>
<dbReference type="Gene3D" id="3.40.50.150">
    <property type="entry name" value="Vaccinia Virus protein VP39"/>
    <property type="match status" value="1"/>
</dbReference>
<evidence type="ECO:0000256" key="1">
    <source>
        <dbReference type="ARBA" id="ARBA00022603"/>
    </source>
</evidence>
<dbReference type="PANTHER" id="PTHR11746">
    <property type="entry name" value="O-METHYLTRANSFERASE"/>
    <property type="match status" value="1"/>
</dbReference>
<dbReference type="EMBL" id="VIEB01000056">
    <property type="protein sequence ID" value="TQE09502.1"/>
    <property type="molecule type" value="Genomic_DNA"/>
</dbReference>
<organism evidence="5 6">
    <name type="scientific">Malus baccata</name>
    <name type="common">Siberian crab apple</name>
    <name type="synonym">Pyrus baccata</name>
    <dbReference type="NCBI Taxonomy" id="106549"/>
    <lineage>
        <taxon>Eukaryota</taxon>
        <taxon>Viridiplantae</taxon>
        <taxon>Streptophyta</taxon>
        <taxon>Embryophyta</taxon>
        <taxon>Tracheophyta</taxon>
        <taxon>Spermatophyta</taxon>
        <taxon>Magnoliopsida</taxon>
        <taxon>eudicotyledons</taxon>
        <taxon>Gunneridae</taxon>
        <taxon>Pentapetalae</taxon>
        <taxon>rosids</taxon>
        <taxon>fabids</taxon>
        <taxon>Rosales</taxon>
        <taxon>Rosaceae</taxon>
        <taxon>Amygdaloideae</taxon>
        <taxon>Maleae</taxon>
        <taxon>Malus</taxon>
    </lineage>
</organism>
<dbReference type="STRING" id="106549.A0A540NEP3"/>
<accession>A0A540NEP3</accession>
<dbReference type="AlphaFoldDB" id="A0A540NEP3"/>
<evidence type="ECO:0000313" key="6">
    <source>
        <dbReference type="Proteomes" id="UP000315295"/>
    </source>
</evidence>
<dbReference type="InterPro" id="IPR001077">
    <property type="entry name" value="COMT_C"/>
</dbReference>
<dbReference type="InterPro" id="IPR016461">
    <property type="entry name" value="COMT-like"/>
</dbReference>
<dbReference type="Proteomes" id="UP000315295">
    <property type="component" value="Unassembled WGS sequence"/>
</dbReference>
<keyword evidence="3" id="KW-0949">S-adenosyl-L-methionine</keyword>
<comment type="caution">
    <text evidence="5">The sequence shown here is derived from an EMBL/GenBank/DDBJ whole genome shotgun (WGS) entry which is preliminary data.</text>
</comment>
<dbReference type="Pfam" id="PF00891">
    <property type="entry name" value="Methyltransf_2"/>
    <property type="match status" value="1"/>
</dbReference>
<dbReference type="SUPFAM" id="SSF53335">
    <property type="entry name" value="S-adenosyl-L-methionine-dependent methyltransferases"/>
    <property type="match status" value="1"/>
</dbReference>
<name>A0A540NEP3_MALBA</name>
<feature type="domain" description="O-methyltransferase C-terminal" evidence="4">
    <location>
        <begin position="16"/>
        <end position="127"/>
    </location>
</feature>
<dbReference type="CDD" id="cd02440">
    <property type="entry name" value="AdoMet_MTases"/>
    <property type="match status" value="1"/>
</dbReference>
<evidence type="ECO:0000256" key="2">
    <source>
        <dbReference type="ARBA" id="ARBA00022679"/>
    </source>
</evidence>
<protein>
    <recommendedName>
        <fullName evidence="4">O-methyltransferase C-terminal domain-containing protein</fullName>
    </recommendedName>
</protein>
<evidence type="ECO:0000256" key="3">
    <source>
        <dbReference type="ARBA" id="ARBA00022691"/>
    </source>
</evidence>
<keyword evidence="6" id="KW-1185">Reference proteome</keyword>
<gene>
    <name evidence="5" type="ORF">C1H46_004850</name>
</gene>
<dbReference type="PROSITE" id="PS51683">
    <property type="entry name" value="SAM_OMT_II"/>
    <property type="match status" value="1"/>
</dbReference>